<feature type="domain" description="GtrA/DPMS transmembrane" evidence="7">
    <location>
        <begin position="10"/>
        <end position="118"/>
    </location>
</feature>
<dbReference type="Pfam" id="PF04138">
    <property type="entry name" value="GtrA_DPMS_TM"/>
    <property type="match status" value="1"/>
</dbReference>
<feature type="transmembrane region" description="Helical" evidence="6">
    <location>
        <begin position="100"/>
        <end position="119"/>
    </location>
</feature>
<proteinExistence type="inferred from homology"/>
<keyword evidence="3 6" id="KW-0812">Transmembrane</keyword>
<evidence type="ECO:0000256" key="6">
    <source>
        <dbReference type="SAM" id="Phobius"/>
    </source>
</evidence>
<gene>
    <name evidence="8" type="ORF">DES45_10562</name>
</gene>
<evidence type="ECO:0000256" key="3">
    <source>
        <dbReference type="ARBA" id="ARBA00022692"/>
    </source>
</evidence>
<dbReference type="InterPro" id="IPR007267">
    <property type="entry name" value="GtrA_DPMS_TM"/>
</dbReference>
<reference evidence="8 9" key="1">
    <citation type="submission" date="2018-07" db="EMBL/GenBank/DDBJ databases">
        <title>Genomic Encyclopedia of Type Strains, Phase IV (KMG-IV): sequencing the most valuable type-strain genomes for metagenomic binning, comparative biology and taxonomic classification.</title>
        <authorList>
            <person name="Goeker M."/>
        </authorList>
    </citation>
    <scope>NUCLEOTIDE SEQUENCE [LARGE SCALE GENOMIC DNA]</scope>
    <source>
        <strain evidence="8 9">DSM 14364</strain>
    </source>
</reference>
<evidence type="ECO:0000259" key="7">
    <source>
        <dbReference type="Pfam" id="PF04138"/>
    </source>
</evidence>
<dbReference type="InterPro" id="IPR051401">
    <property type="entry name" value="GtrA_CellWall_Glycosyl"/>
</dbReference>
<dbReference type="RefSeq" id="WP_114770567.1">
    <property type="nucleotide sequence ID" value="NZ_QQBB01000005.1"/>
</dbReference>
<comment type="subcellular location">
    <subcellularLocation>
        <location evidence="1">Membrane</location>
        <topology evidence="1">Multi-pass membrane protein</topology>
    </subcellularLocation>
</comment>
<dbReference type="PANTHER" id="PTHR38459">
    <property type="entry name" value="PROPHAGE BACTOPRENOL-LINKED GLUCOSE TRANSLOCASE HOMOLOG"/>
    <property type="match status" value="1"/>
</dbReference>
<evidence type="ECO:0000256" key="5">
    <source>
        <dbReference type="ARBA" id="ARBA00023136"/>
    </source>
</evidence>
<dbReference type="GO" id="GO:0005886">
    <property type="term" value="C:plasma membrane"/>
    <property type="evidence" value="ECO:0007669"/>
    <property type="project" value="TreeGrafter"/>
</dbReference>
<comment type="caution">
    <text evidence="8">The sequence shown here is derived from an EMBL/GenBank/DDBJ whole genome shotgun (WGS) entry which is preliminary data.</text>
</comment>
<comment type="similarity">
    <text evidence="2">Belongs to the GtrA family.</text>
</comment>
<evidence type="ECO:0000313" key="9">
    <source>
        <dbReference type="Proteomes" id="UP000254925"/>
    </source>
</evidence>
<dbReference type="OrthoDB" id="6196188at2"/>
<name>A0A370HJ37_9HYPH</name>
<evidence type="ECO:0000256" key="2">
    <source>
        <dbReference type="ARBA" id="ARBA00009399"/>
    </source>
</evidence>
<dbReference type="PANTHER" id="PTHR38459:SF1">
    <property type="entry name" value="PROPHAGE BACTOPRENOL-LINKED GLUCOSE TRANSLOCASE HOMOLOG"/>
    <property type="match status" value="1"/>
</dbReference>
<dbReference type="Proteomes" id="UP000254925">
    <property type="component" value="Unassembled WGS sequence"/>
</dbReference>
<keyword evidence="4 6" id="KW-1133">Transmembrane helix</keyword>
<feature type="transmembrane region" description="Helical" evidence="6">
    <location>
        <begin position="41"/>
        <end position="59"/>
    </location>
</feature>
<evidence type="ECO:0000256" key="4">
    <source>
        <dbReference type="ARBA" id="ARBA00022989"/>
    </source>
</evidence>
<dbReference type="GO" id="GO:0000271">
    <property type="term" value="P:polysaccharide biosynthetic process"/>
    <property type="evidence" value="ECO:0007669"/>
    <property type="project" value="InterPro"/>
</dbReference>
<feature type="transmembrane region" description="Helical" evidence="6">
    <location>
        <begin position="7"/>
        <end position="29"/>
    </location>
</feature>
<organism evidence="8 9">
    <name type="scientific">Microvirga subterranea</name>
    <dbReference type="NCBI Taxonomy" id="186651"/>
    <lineage>
        <taxon>Bacteria</taxon>
        <taxon>Pseudomonadati</taxon>
        <taxon>Pseudomonadota</taxon>
        <taxon>Alphaproteobacteria</taxon>
        <taxon>Hyphomicrobiales</taxon>
        <taxon>Methylobacteriaceae</taxon>
        <taxon>Microvirga</taxon>
    </lineage>
</organism>
<evidence type="ECO:0000256" key="1">
    <source>
        <dbReference type="ARBA" id="ARBA00004141"/>
    </source>
</evidence>
<sequence length="123" mass="13916">MKVLQKQFVRFVIGGAVNTAVTFAAYLLLEPILSPRAAYTLVYVFGICLSYMINTYFVFHTQRTIRSGLQYPVVYVAQYFIGLVVLSLLTHMAIDSRVAMALVIITSLPITFLLTRFVLKQSR</sequence>
<protein>
    <submittedName>
        <fullName evidence="8">Putative flippase GtrA</fullName>
    </submittedName>
</protein>
<evidence type="ECO:0000313" key="8">
    <source>
        <dbReference type="EMBL" id="RDI58539.1"/>
    </source>
</evidence>
<feature type="transmembrane region" description="Helical" evidence="6">
    <location>
        <begin position="71"/>
        <end position="94"/>
    </location>
</feature>
<dbReference type="EMBL" id="QQBB01000005">
    <property type="protein sequence ID" value="RDI58539.1"/>
    <property type="molecule type" value="Genomic_DNA"/>
</dbReference>
<keyword evidence="9" id="KW-1185">Reference proteome</keyword>
<keyword evidence="5 6" id="KW-0472">Membrane</keyword>
<accession>A0A370HJ37</accession>
<dbReference type="AlphaFoldDB" id="A0A370HJ37"/>